<feature type="transmembrane region" description="Helical" evidence="1">
    <location>
        <begin position="45"/>
        <end position="66"/>
    </location>
</feature>
<keyword evidence="1" id="KW-1133">Transmembrane helix</keyword>
<feature type="domain" description="DUF6534" evidence="2">
    <location>
        <begin position="164"/>
        <end position="250"/>
    </location>
</feature>
<feature type="transmembrane region" description="Helical" evidence="1">
    <location>
        <begin position="153"/>
        <end position="179"/>
    </location>
</feature>
<dbReference type="PANTHER" id="PTHR40465:SF1">
    <property type="entry name" value="DUF6534 DOMAIN-CONTAINING PROTEIN"/>
    <property type="match status" value="1"/>
</dbReference>
<organism evidence="3 4">
    <name type="scientific">Crucibulum laeve</name>
    <dbReference type="NCBI Taxonomy" id="68775"/>
    <lineage>
        <taxon>Eukaryota</taxon>
        <taxon>Fungi</taxon>
        <taxon>Dikarya</taxon>
        <taxon>Basidiomycota</taxon>
        <taxon>Agaricomycotina</taxon>
        <taxon>Agaricomycetes</taxon>
        <taxon>Agaricomycetidae</taxon>
        <taxon>Agaricales</taxon>
        <taxon>Agaricineae</taxon>
        <taxon>Nidulariaceae</taxon>
        <taxon>Crucibulum</taxon>
    </lineage>
</organism>
<dbReference type="Pfam" id="PF20152">
    <property type="entry name" value="DUF6534"/>
    <property type="match status" value="1"/>
</dbReference>
<keyword evidence="1" id="KW-0472">Membrane</keyword>
<dbReference type="Proteomes" id="UP000308652">
    <property type="component" value="Unassembled WGS sequence"/>
</dbReference>
<protein>
    <recommendedName>
        <fullName evidence="2">DUF6534 domain-containing protein</fullName>
    </recommendedName>
</protein>
<dbReference type="STRING" id="68775.A0A5C3LLI2"/>
<feature type="transmembrane region" description="Helical" evidence="1">
    <location>
        <begin position="12"/>
        <end position="33"/>
    </location>
</feature>
<name>A0A5C3LLI2_9AGAR</name>
<dbReference type="InterPro" id="IPR045339">
    <property type="entry name" value="DUF6534"/>
</dbReference>
<feature type="transmembrane region" description="Helical" evidence="1">
    <location>
        <begin position="81"/>
        <end position="104"/>
    </location>
</feature>
<dbReference type="PANTHER" id="PTHR40465">
    <property type="entry name" value="CHROMOSOME 1, WHOLE GENOME SHOTGUN SEQUENCE"/>
    <property type="match status" value="1"/>
</dbReference>
<evidence type="ECO:0000259" key="2">
    <source>
        <dbReference type="Pfam" id="PF20152"/>
    </source>
</evidence>
<evidence type="ECO:0000313" key="3">
    <source>
        <dbReference type="EMBL" id="TFK33585.1"/>
    </source>
</evidence>
<feature type="transmembrane region" description="Helical" evidence="1">
    <location>
        <begin position="116"/>
        <end position="141"/>
    </location>
</feature>
<dbReference type="EMBL" id="ML213645">
    <property type="protein sequence ID" value="TFK33585.1"/>
    <property type="molecule type" value="Genomic_DNA"/>
</dbReference>
<reference evidence="3 4" key="1">
    <citation type="journal article" date="2019" name="Nat. Ecol. Evol.">
        <title>Megaphylogeny resolves global patterns of mushroom evolution.</title>
        <authorList>
            <person name="Varga T."/>
            <person name="Krizsan K."/>
            <person name="Foldi C."/>
            <person name="Dima B."/>
            <person name="Sanchez-Garcia M."/>
            <person name="Sanchez-Ramirez S."/>
            <person name="Szollosi G.J."/>
            <person name="Szarkandi J.G."/>
            <person name="Papp V."/>
            <person name="Albert L."/>
            <person name="Andreopoulos W."/>
            <person name="Angelini C."/>
            <person name="Antonin V."/>
            <person name="Barry K.W."/>
            <person name="Bougher N.L."/>
            <person name="Buchanan P."/>
            <person name="Buyck B."/>
            <person name="Bense V."/>
            <person name="Catcheside P."/>
            <person name="Chovatia M."/>
            <person name="Cooper J."/>
            <person name="Damon W."/>
            <person name="Desjardin D."/>
            <person name="Finy P."/>
            <person name="Geml J."/>
            <person name="Haridas S."/>
            <person name="Hughes K."/>
            <person name="Justo A."/>
            <person name="Karasinski D."/>
            <person name="Kautmanova I."/>
            <person name="Kiss B."/>
            <person name="Kocsube S."/>
            <person name="Kotiranta H."/>
            <person name="LaButti K.M."/>
            <person name="Lechner B.E."/>
            <person name="Liimatainen K."/>
            <person name="Lipzen A."/>
            <person name="Lukacs Z."/>
            <person name="Mihaltcheva S."/>
            <person name="Morgado L.N."/>
            <person name="Niskanen T."/>
            <person name="Noordeloos M.E."/>
            <person name="Ohm R.A."/>
            <person name="Ortiz-Santana B."/>
            <person name="Ovrebo C."/>
            <person name="Racz N."/>
            <person name="Riley R."/>
            <person name="Savchenko A."/>
            <person name="Shiryaev A."/>
            <person name="Soop K."/>
            <person name="Spirin V."/>
            <person name="Szebenyi C."/>
            <person name="Tomsovsky M."/>
            <person name="Tulloss R.E."/>
            <person name="Uehling J."/>
            <person name="Grigoriev I.V."/>
            <person name="Vagvolgyi C."/>
            <person name="Papp T."/>
            <person name="Martin F.M."/>
            <person name="Miettinen O."/>
            <person name="Hibbett D.S."/>
            <person name="Nagy L.G."/>
        </authorList>
    </citation>
    <scope>NUCLEOTIDE SEQUENCE [LARGE SCALE GENOMIC DNA]</scope>
    <source>
        <strain evidence="3 4">CBS 166.37</strain>
    </source>
</reference>
<sequence>MADIARTFGALLVGGIVAAVFSGIVTVQAFVYFKFYPRDLIAVKLLVFVVWFLDFGHTIFVSASIWDHLISHFGDAERIDFIPWSLALTIAFTAILTFLVHGFFVHRIYKLSNGNIYLVVPLGILVCARLAFACVTTVKMITLKSLQSFVTSFTWSFTIGLTLSAIIDVLITACLFFLLRQKQKQNTSLNDILDSLILYAFENGSLTCAATVISLICWLAMPENLIFMGLHFVISKFYANSLLATLNTRKQLSQGHSRSQPSTCAERIMPIMFPDDYRMSQQMGGRRFSRRDDVSKSEIVSNHGAHSQTMSKMMQLQVNVETTTICTIDEGLGTSPDNLLP</sequence>
<proteinExistence type="predicted"/>
<keyword evidence="1" id="KW-0812">Transmembrane</keyword>
<evidence type="ECO:0000313" key="4">
    <source>
        <dbReference type="Proteomes" id="UP000308652"/>
    </source>
</evidence>
<accession>A0A5C3LLI2</accession>
<dbReference type="OrthoDB" id="3206554at2759"/>
<evidence type="ECO:0000256" key="1">
    <source>
        <dbReference type="SAM" id="Phobius"/>
    </source>
</evidence>
<feature type="transmembrane region" description="Helical" evidence="1">
    <location>
        <begin position="200"/>
        <end position="221"/>
    </location>
</feature>
<keyword evidence="4" id="KW-1185">Reference proteome</keyword>
<dbReference type="AlphaFoldDB" id="A0A5C3LLI2"/>
<gene>
    <name evidence="3" type="ORF">BDQ12DRAFT_406751</name>
</gene>